<evidence type="ECO:0000313" key="5">
    <source>
        <dbReference type="Proteomes" id="UP000198372"/>
    </source>
</evidence>
<dbReference type="InterPro" id="IPR001849">
    <property type="entry name" value="PH_domain"/>
</dbReference>
<dbReference type="PANTHER" id="PTHR31941:SF1">
    <property type="entry name" value="CYTOSKELETAL SIGNALING PROTEIN SLM1"/>
    <property type="match status" value="1"/>
</dbReference>
<dbReference type="EMBL" id="FMSP01000008">
    <property type="protein sequence ID" value="SCV72148.1"/>
    <property type="molecule type" value="Genomic_DNA"/>
</dbReference>
<dbReference type="InterPro" id="IPR046869">
    <property type="entry name" value="SLM1/RGC1-like_PH"/>
</dbReference>
<dbReference type="PROSITE" id="PS50003">
    <property type="entry name" value="PH_DOMAIN"/>
    <property type="match status" value="1"/>
</dbReference>
<sequence length="585" mass="64177">MSRLLQNKHVGIKKPTHGHQLPKEGGSLRFDHTLIDRCQQWKHVDKSLLHYFQGLAAIQHTTAKATLALQETIQVPFHEGHQFLGEGGWQEVVYSVRDQTKLLAEAHSNFGETIDKTVVKELQGVRAEIKAHIAAIEKEASSLADDVEKEVSRHPERVKTTGIVGFMINTTRFLQQRSHSTQLLTQLQTGIETYESSDSPMLPQYDPYLTHSLVQTQLKKQVHKENGLQAALIRFQQQQPAFEESIAKSIQSACKLFDEAKATKDAEFAKLTKAISESLQKVSPTAEYEFWSSKEGALLDVNAPTRSVDAVVFPGLDHVSSQSIKEGHLERKKRFTKSYSESYYILTPSGYLHERKTSNRSDASAPGFSLFLPECVLGPPSGESDKSHKFHVEGNKAVKSSFESKVKNSLRFGGKEIAYTFRARTHAEMMAWWKEMDQLTRETKTPVPKAKLAIVTPVDVAVAQVGLPVEGGQDLTKPVPTAALHPEDEDEESGGSSAEEEDEEARAIRTAPTTPAIGSNATSPLDHAGAEHAAAESTEGKAEVLPTYAGNTNNVSVAEKDGVKGAPPALAEPTNENRASTSSSS</sequence>
<feature type="region of interest" description="Disordered" evidence="2">
    <location>
        <begin position="1"/>
        <end position="25"/>
    </location>
</feature>
<feature type="compositionally biased region" description="Low complexity" evidence="2">
    <location>
        <begin position="508"/>
        <end position="517"/>
    </location>
</feature>
<dbReference type="Gene3D" id="1.20.1270.60">
    <property type="entry name" value="Arfaptin homology (AH) domain/BAR domain"/>
    <property type="match status" value="1"/>
</dbReference>
<feature type="compositionally biased region" description="Basic and acidic residues" evidence="2">
    <location>
        <begin position="528"/>
        <end position="542"/>
    </location>
</feature>
<dbReference type="Pfam" id="PF20399">
    <property type="entry name" value="PH_20"/>
    <property type="match status" value="1"/>
</dbReference>
<dbReference type="CDD" id="cd13311">
    <property type="entry name" value="PH_Slm1"/>
    <property type="match status" value="1"/>
</dbReference>
<gene>
    <name evidence="4" type="ORF">BQ2448_4842</name>
</gene>
<dbReference type="Pfam" id="PF20400">
    <property type="entry name" value="BAR_4"/>
    <property type="match status" value="1"/>
</dbReference>
<feature type="compositionally biased region" description="Polar residues" evidence="2">
    <location>
        <begin position="574"/>
        <end position="585"/>
    </location>
</feature>
<evidence type="ECO:0000313" key="4">
    <source>
        <dbReference type="EMBL" id="SCV72148.1"/>
    </source>
</evidence>
<dbReference type="OrthoDB" id="5598057at2759"/>
<dbReference type="PANTHER" id="PTHR31941">
    <property type="entry name" value="CYTOSKELETAL SIGNALING PROTEIN SLM1"/>
    <property type="match status" value="1"/>
</dbReference>
<proteinExistence type="predicted"/>
<evidence type="ECO:0000256" key="1">
    <source>
        <dbReference type="ARBA" id="ARBA00022553"/>
    </source>
</evidence>
<dbReference type="AlphaFoldDB" id="A0A238FLT4"/>
<dbReference type="SUPFAM" id="SSF50729">
    <property type="entry name" value="PH domain-like"/>
    <property type="match status" value="1"/>
</dbReference>
<evidence type="ECO:0000256" key="2">
    <source>
        <dbReference type="SAM" id="MobiDB-lite"/>
    </source>
</evidence>
<dbReference type="InterPro" id="IPR011993">
    <property type="entry name" value="PH-like_dom_sf"/>
</dbReference>
<dbReference type="Gene3D" id="2.30.29.30">
    <property type="entry name" value="Pleckstrin-homology domain (PH domain)/Phosphotyrosine-binding domain (PTB)"/>
    <property type="match status" value="1"/>
</dbReference>
<dbReference type="Proteomes" id="UP000198372">
    <property type="component" value="Unassembled WGS sequence"/>
</dbReference>
<feature type="compositionally biased region" description="Acidic residues" evidence="2">
    <location>
        <begin position="487"/>
        <end position="504"/>
    </location>
</feature>
<keyword evidence="5" id="KW-1185">Reference proteome</keyword>
<accession>A0A238FLT4</accession>
<organism evidence="4 5">
    <name type="scientific">Microbotryum intermedium</name>
    <dbReference type="NCBI Taxonomy" id="269621"/>
    <lineage>
        <taxon>Eukaryota</taxon>
        <taxon>Fungi</taxon>
        <taxon>Dikarya</taxon>
        <taxon>Basidiomycota</taxon>
        <taxon>Pucciniomycotina</taxon>
        <taxon>Microbotryomycetes</taxon>
        <taxon>Microbotryales</taxon>
        <taxon>Microbotryaceae</taxon>
        <taxon>Microbotryum</taxon>
    </lineage>
</organism>
<dbReference type="STRING" id="269621.A0A238FLT4"/>
<dbReference type="InterPro" id="IPR046868">
    <property type="entry name" value="BAR_4"/>
</dbReference>
<evidence type="ECO:0000259" key="3">
    <source>
        <dbReference type="PROSITE" id="PS50003"/>
    </source>
</evidence>
<name>A0A238FLT4_9BASI</name>
<dbReference type="InterPro" id="IPR043453">
    <property type="entry name" value="Slm1_PH"/>
</dbReference>
<feature type="domain" description="PH" evidence="3">
    <location>
        <begin position="322"/>
        <end position="441"/>
    </location>
</feature>
<feature type="region of interest" description="Disordered" evidence="2">
    <location>
        <begin position="470"/>
        <end position="585"/>
    </location>
</feature>
<dbReference type="InterPro" id="IPR027267">
    <property type="entry name" value="AH/BAR_dom_sf"/>
</dbReference>
<dbReference type="SMART" id="SM00233">
    <property type="entry name" value="PH"/>
    <property type="match status" value="1"/>
</dbReference>
<protein>
    <submittedName>
        <fullName evidence="4">BQ2448_4842 protein</fullName>
    </submittedName>
</protein>
<reference evidence="5" key="1">
    <citation type="submission" date="2016-09" db="EMBL/GenBank/DDBJ databases">
        <authorList>
            <person name="Jeantristanb JTB J.-T."/>
            <person name="Ricardo R."/>
        </authorList>
    </citation>
    <scope>NUCLEOTIDE SEQUENCE [LARGE SCALE GENOMIC DNA]</scope>
</reference>
<keyword evidence="1" id="KW-0597">Phosphoprotein</keyword>